<comment type="caution">
    <text evidence="8">The sequence shown here is derived from an EMBL/GenBank/DDBJ whole genome shotgun (WGS) entry which is preliminary data.</text>
</comment>
<evidence type="ECO:0000256" key="2">
    <source>
        <dbReference type="ARBA" id="ARBA00007362"/>
    </source>
</evidence>
<feature type="transmembrane region" description="Helical" evidence="6">
    <location>
        <begin position="226"/>
        <end position="243"/>
    </location>
</feature>
<evidence type="ECO:0000313" key="9">
    <source>
        <dbReference type="Proteomes" id="UP001338309"/>
    </source>
</evidence>
<protein>
    <submittedName>
        <fullName evidence="8">EamA family transporter</fullName>
    </submittedName>
</protein>
<reference evidence="8 9" key="1">
    <citation type="submission" date="2023-08" db="EMBL/GenBank/DDBJ databases">
        <title>Draft genome sequence of Algoriphagus confluentis.</title>
        <authorList>
            <person name="Takatani N."/>
            <person name="Hosokawa M."/>
            <person name="Sawabe T."/>
        </authorList>
    </citation>
    <scope>NUCLEOTIDE SEQUENCE [LARGE SCALE GENOMIC DNA]</scope>
    <source>
        <strain evidence="8 9">NBRC 111222</strain>
    </source>
</reference>
<evidence type="ECO:0000256" key="1">
    <source>
        <dbReference type="ARBA" id="ARBA00004141"/>
    </source>
</evidence>
<evidence type="ECO:0000256" key="6">
    <source>
        <dbReference type="SAM" id="Phobius"/>
    </source>
</evidence>
<evidence type="ECO:0000259" key="7">
    <source>
        <dbReference type="Pfam" id="PF00892"/>
    </source>
</evidence>
<organism evidence="8 9">
    <name type="scientific">Algoriphagus confluentis</name>
    <dbReference type="NCBI Taxonomy" id="1697556"/>
    <lineage>
        <taxon>Bacteria</taxon>
        <taxon>Pseudomonadati</taxon>
        <taxon>Bacteroidota</taxon>
        <taxon>Cytophagia</taxon>
        <taxon>Cytophagales</taxon>
        <taxon>Cyclobacteriaceae</taxon>
        <taxon>Algoriphagus</taxon>
    </lineage>
</organism>
<dbReference type="RefSeq" id="WP_338222660.1">
    <property type="nucleotide sequence ID" value="NZ_BTPD01000001.1"/>
</dbReference>
<feature type="domain" description="EamA" evidence="7">
    <location>
        <begin position="163"/>
        <end position="296"/>
    </location>
</feature>
<dbReference type="Pfam" id="PF00892">
    <property type="entry name" value="EamA"/>
    <property type="match status" value="2"/>
</dbReference>
<dbReference type="InterPro" id="IPR050638">
    <property type="entry name" value="AA-Vitamin_Transporters"/>
</dbReference>
<accession>A0ABQ6PLY8</accession>
<dbReference type="InterPro" id="IPR037185">
    <property type="entry name" value="EmrE-like"/>
</dbReference>
<keyword evidence="3 6" id="KW-0812">Transmembrane</keyword>
<dbReference type="EMBL" id="BTPD01000001">
    <property type="protein sequence ID" value="GMQ27862.1"/>
    <property type="molecule type" value="Genomic_DNA"/>
</dbReference>
<evidence type="ECO:0000256" key="4">
    <source>
        <dbReference type="ARBA" id="ARBA00022989"/>
    </source>
</evidence>
<keyword evidence="5 6" id="KW-0472">Membrane</keyword>
<dbReference type="Proteomes" id="UP001338309">
    <property type="component" value="Unassembled WGS sequence"/>
</dbReference>
<evidence type="ECO:0000256" key="3">
    <source>
        <dbReference type="ARBA" id="ARBA00022692"/>
    </source>
</evidence>
<evidence type="ECO:0000256" key="5">
    <source>
        <dbReference type="ARBA" id="ARBA00023136"/>
    </source>
</evidence>
<keyword evidence="9" id="KW-1185">Reference proteome</keyword>
<name>A0ABQ6PLY8_9BACT</name>
<evidence type="ECO:0000313" key="8">
    <source>
        <dbReference type="EMBL" id="GMQ27862.1"/>
    </source>
</evidence>
<proteinExistence type="inferred from homology"/>
<dbReference type="InterPro" id="IPR000620">
    <property type="entry name" value="EamA_dom"/>
</dbReference>
<feature type="transmembrane region" description="Helical" evidence="6">
    <location>
        <begin position="82"/>
        <end position="99"/>
    </location>
</feature>
<feature type="transmembrane region" description="Helical" evidence="6">
    <location>
        <begin position="192"/>
        <end position="214"/>
    </location>
</feature>
<feature type="transmembrane region" description="Helical" evidence="6">
    <location>
        <begin position="132"/>
        <end position="152"/>
    </location>
</feature>
<dbReference type="PANTHER" id="PTHR32322">
    <property type="entry name" value="INNER MEMBRANE TRANSPORTER"/>
    <property type="match status" value="1"/>
</dbReference>
<feature type="transmembrane region" description="Helical" evidence="6">
    <location>
        <begin position="105"/>
        <end position="125"/>
    </location>
</feature>
<feature type="transmembrane region" description="Helical" evidence="6">
    <location>
        <begin position="12"/>
        <end position="33"/>
    </location>
</feature>
<feature type="transmembrane region" description="Helical" evidence="6">
    <location>
        <begin position="45"/>
        <end position="62"/>
    </location>
</feature>
<feature type="transmembrane region" description="Helical" evidence="6">
    <location>
        <begin position="279"/>
        <end position="298"/>
    </location>
</feature>
<feature type="transmembrane region" description="Helical" evidence="6">
    <location>
        <begin position="164"/>
        <end position="180"/>
    </location>
</feature>
<dbReference type="PANTHER" id="PTHR32322:SF2">
    <property type="entry name" value="EAMA DOMAIN-CONTAINING PROTEIN"/>
    <property type="match status" value="1"/>
</dbReference>
<feature type="domain" description="EamA" evidence="7">
    <location>
        <begin position="11"/>
        <end position="150"/>
    </location>
</feature>
<comment type="similarity">
    <text evidence="2">Belongs to the EamA transporter family.</text>
</comment>
<comment type="subcellular location">
    <subcellularLocation>
        <location evidence="1">Membrane</location>
        <topology evidence="1">Multi-pass membrane protein</topology>
    </subcellularLocation>
</comment>
<keyword evidence="4 6" id="KW-1133">Transmembrane helix</keyword>
<dbReference type="SUPFAM" id="SSF103481">
    <property type="entry name" value="Multidrug resistance efflux transporter EmrE"/>
    <property type="match status" value="2"/>
</dbReference>
<sequence length="308" mass="33933">MSQPTSYQKVPGVIMALSSAIFWGISGTCAQFLFEKKGLDPAWLVTWRMCIAGWILISFSLIQERKTAFEIWRKPKNALRLLLFGILGMVAVQYTYFYSISLSNAATATILQYIGPVFVVAFYAIKHRKWPILIEYAALFLALSGTFLLVTHGSTEELVISEKAIFWGILSALALAFYTIQPVGLLRTFSPAAVTGWGMLIGGVTFSLVTQPWYFSGTWDWETWAAFTYIVVFGTVLAFYFFLKSVTIIGATKASLLTSVEPLSAAVTAVFWLGVSFLALDWLGTGLILGTVILLTLGKSSGESTLQE</sequence>
<gene>
    <name evidence="8" type="ORF">Aconfl_05040</name>
</gene>